<reference evidence="1 2" key="1">
    <citation type="journal article" date="2011" name="PLoS ONE">
        <title>The complete genome sequence of Thermoproteus tenax: a physiologically versatile member of the Crenarchaeota.</title>
        <authorList>
            <person name="Siebers B."/>
            <person name="Zaparty M."/>
            <person name="Raddatz G."/>
            <person name="Tjaden B."/>
            <person name="Albers S.V."/>
            <person name="Bell S.D."/>
            <person name="Blombach F."/>
            <person name="Kletzin A."/>
            <person name="Kyrpides N."/>
            <person name="Lanz C."/>
            <person name="Plagens A."/>
            <person name="Rampp M."/>
            <person name="Rosinus A."/>
            <person name="von Jan M."/>
            <person name="Makarova K.S."/>
            <person name="Klenk H.P."/>
            <person name="Schuster S.C."/>
            <person name="Hensel R."/>
        </authorList>
    </citation>
    <scope>NUCLEOTIDE SEQUENCE [LARGE SCALE GENOMIC DNA]</scope>
    <source>
        <strain evidence="2">ATCC 35583 / DSM 2078 / JCM 9277 / NBRC 100435 / Kra 1</strain>
    </source>
</reference>
<keyword evidence="2" id="KW-1185">Reference proteome</keyword>
<dbReference type="STRING" id="768679.TTX_0071"/>
<dbReference type="GeneID" id="52284590"/>
<sequence>MYKCYLCGRGDTALLEGYVKGVGAVLLCPDCWRKLAEENKLLAGSSGGGCNC</sequence>
<accession>G4RMB5</accession>
<dbReference type="KEGG" id="ttn:TTX_0071"/>
<evidence type="ECO:0000313" key="2">
    <source>
        <dbReference type="Proteomes" id="UP000002654"/>
    </source>
</evidence>
<dbReference type="Proteomes" id="UP000002654">
    <property type="component" value="Chromosome"/>
</dbReference>
<organism evidence="1 2">
    <name type="scientific">Thermoproteus tenax (strain ATCC 35583 / DSM 2078 / JCM 9277 / NBRC 100435 / Kra 1)</name>
    <dbReference type="NCBI Taxonomy" id="768679"/>
    <lineage>
        <taxon>Archaea</taxon>
        <taxon>Thermoproteota</taxon>
        <taxon>Thermoprotei</taxon>
        <taxon>Thermoproteales</taxon>
        <taxon>Thermoproteaceae</taxon>
        <taxon>Thermoproteus</taxon>
    </lineage>
</organism>
<dbReference type="AlphaFoldDB" id="G4RMB5"/>
<proteinExistence type="predicted"/>
<dbReference type="HOGENOM" id="CLU_3003345_0_0_2"/>
<protein>
    <submittedName>
        <fullName evidence="1">Zn finger protein</fullName>
    </submittedName>
</protein>
<dbReference type="OrthoDB" id="129238at2157"/>
<dbReference type="eggNOG" id="arCOG10123">
    <property type="taxonomic scope" value="Archaea"/>
</dbReference>
<dbReference type="EMBL" id="FN869859">
    <property type="protein sequence ID" value="CCC80746.1"/>
    <property type="molecule type" value="Genomic_DNA"/>
</dbReference>
<evidence type="ECO:0000313" key="1">
    <source>
        <dbReference type="EMBL" id="CCC80746.1"/>
    </source>
</evidence>
<dbReference type="RefSeq" id="WP_014126004.1">
    <property type="nucleotide sequence ID" value="NC_016070.1"/>
</dbReference>
<name>G4RMB5_THETK</name>
<gene>
    <name evidence="1" type="ordered locus">TTX_0071</name>
</gene>
<dbReference type="PaxDb" id="768679-TTX_0071"/>
<dbReference type="PATRIC" id="fig|768679.9.peg.74"/>